<keyword evidence="6" id="KW-0732">Signal</keyword>
<dbReference type="GO" id="GO:0016787">
    <property type="term" value="F:hydrolase activity"/>
    <property type="evidence" value="ECO:0007669"/>
    <property type="project" value="UniProtKB-KW"/>
</dbReference>
<dbReference type="GO" id="GO:0005524">
    <property type="term" value="F:ATP binding"/>
    <property type="evidence" value="ECO:0007669"/>
    <property type="project" value="UniProtKB-KW"/>
</dbReference>
<dbReference type="AlphaFoldDB" id="A9PHP3"/>
<dbReference type="EMBL" id="EF147898">
    <property type="protein sequence ID" value="ABK95896.1"/>
    <property type="molecule type" value="mRNA"/>
</dbReference>
<dbReference type="PANTHER" id="PTHR11782:SF83">
    <property type="entry name" value="GUANOSINE-DIPHOSPHATASE"/>
    <property type="match status" value="1"/>
</dbReference>
<evidence type="ECO:0000256" key="4">
    <source>
        <dbReference type="PIRSR" id="PIRSR600407-2"/>
    </source>
</evidence>
<dbReference type="InterPro" id="IPR000407">
    <property type="entry name" value="GDA1_CD39_NTPase"/>
</dbReference>
<evidence type="ECO:0000256" key="3">
    <source>
        <dbReference type="PIRSR" id="PIRSR600407-1"/>
    </source>
</evidence>
<keyword evidence="4" id="KW-0067">ATP-binding</keyword>
<comment type="similarity">
    <text evidence="1 5">Belongs to the GDA1/CD39 NTPase family.</text>
</comment>
<dbReference type="PROSITE" id="PS01238">
    <property type="entry name" value="GDA1_CD39_NTPASE"/>
    <property type="match status" value="1"/>
</dbReference>
<dbReference type="ExpressionAtlas" id="A9PHP3">
    <property type="expression patterns" value="differential"/>
</dbReference>
<proteinExistence type="evidence at transcript level"/>
<evidence type="ECO:0000313" key="7">
    <source>
        <dbReference type="EMBL" id="ABK95896.1"/>
    </source>
</evidence>
<organism evidence="7">
    <name type="scientific">Populus trichocarpa</name>
    <name type="common">Western balsam poplar</name>
    <name type="synonym">Populus balsamifera subsp. trichocarpa</name>
    <dbReference type="NCBI Taxonomy" id="3694"/>
    <lineage>
        <taxon>Eukaryota</taxon>
        <taxon>Viridiplantae</taxon>
        <taxon>Streptophyta</taxon>
        <taxon>Embryophyta</taxon>
        <taxon>Tracheophyta</taxon>
        <taxon>Spermatophyta</taxon>
        <taxon>Magnoliopsida</taxon>
        <taxon>eudicotyledons</taxon>
        <taxon>Gunneridae</taxon>
        <taxon>Pentapetalae</taxon>
        <taxon>rosids</taxon>
        <taxon>fabids</taxon>
        <taxon>Malpighiales</taxon>
        <taxon>Salicaceae</taxon>
        <taxon>Saliceae</taxon>
        <taxon>Populus</taxon>
    </lineage>
</organism>
<evidence type="ECO:0000256" key="2">
    <source>
        <dbReference type="ARBA" id="ARBA00022801"/>
    </source>
</evidence>
<dbReference type="Gene3D" id="3.30.420.40">
    <property type="match status" value="1"/>
</dbReference>
<dbReference type="PANTHER" id="PTHR11782">
    <property type="entry name" value="ADENOSINE/GUANOSINE DIPHOSPHATASE"/>
    <property type="match status" value="1"/>
</dbReference>
<dbReference type="Gene3D" id="3.30.420.150">
    <property type="entry name" value="Exopolyphosphatase. Domain 2"/>
    <property type="match status" value="1"/>
</dbReference>
<name>A9PHP3_POPTR</name>
<accession>A9PHP3</accession>
<keyword evidence="4" id="KW-0547">Nucleotide-binding</keyword>
<sequence>MNNKLKLMGLIPFFLLMVFVLPTSAAYKFTNPRIVLPVRSKGLDADSRSYAVVFDAGSTGSRVHVFCFDQNFDLLPVGNDTDFEFFAQVRPGLSAYAKDPQAAANSLFPLLNEAESVVPEEFSPKTPVKLGATAGLRLLEGDSAERILEAVRDLLSHGSLEYEADDVSILSGSQEGYYMWIAINYMVGNLGKPYSETAAVIDQGGGSVQMAYAISRENAEKAPTVADGEDPYVEKFLLRGAEYYVYVHSYLSYGLLASRAEILKVSRNSSNECVATGYNGVYKYGGKEYKASSSPTGTSFKKMQNTSS</sequence>
<dbReference type="Pfam" id="PF01150">
    <property type="entry name" value="GDA1_CD39"/>
    <property type="match status" value="1"/>
</dbReference>
<feature type="active site" description="Proton acceptor" evidence="3">
    <location>
        <position position="175"/>
    </location>
</feature>
<evidence type="ECO:0000256" key="6">
    <source>
        <dbReference type="SAM" id="SignalP"/>
    </source>
</evidence>
<feature type="binding site" evidence="4">
    <location>
        <begin position="205"/>
        <end position="209"/>
    </location>
    <ligand>
        <name>ATP</name>
        <dbReference type="ChEBI" id="CHEBI:30616"/>
    </ligand>
</feature>
<evidence type="ECO:0000256" key="5">
    <source>
        <dbReference type="RuleBase" id="RU003833"/>
    </source>
</evidence>
<feature type="chain" id="PRO_5002740082" description="Apyrase" evidence="6">
    <location>
        <begin position="26"/>
        <end position="308"/>
    </location>
</feature>
<evidence type="ECO:0000256" key="1">
    <source>
        <dbReference type="ARBA" id="ARBA00009283"/>
    </source>
</evidence>
<protein>
    <recommendedName>
        <fullName evidence="8">Apyrase</fullName>
    </recommendedName>
</protein>
<evidence type="ECO:0008006" key="8">
    <source>
        <dbReference type="Google" id="ProtNLM"/>
    </source>
</evidence>
<keyword evidence="2 5" id="KW-0378">Hydrolase</keyword>
<feature type="signal peptide" evidence="6">
    <location>
        <begin position="1"/>
        <end position="25"/>
    </location>
</feature>
<reference evidence="7" key="1">
    <citation type="journal article" date="2008" name="BMC Genomics">
        <title>Analysis of 4,664 high-quality sequence-finished poplar full-length cDNA clones and their utility for the discovery of genes responding to insect feeding.</title>
        <authorList>
            <person name="Ralph S.G."/>
            <person name="Chun H.J."/>
            <person name="Cooper D."/>
            <person name="Kirkpatrick R."/>
            <person name="Kolosova N."/>
            <person name="Gunter L."/>
            <person name="Tuskan G.A."/>
            <person name="Douglas C.J."/>
            <person name="Holt R.A."/>
            <person name="Jones S.J."/>
            <person name="Marra M.A."/>
            <person name="Bohlmann J."/>
        </authorList>
    </citation>
    <scope>NUCLEOTIDE SEQUENCE</scope>
    <source>
        <tissue evidence="7">Young and mature leaves</tissue>
    </source>
</reference>